<dbReference type="EMBL" id="JAFJYH010000561">
    <property type="protein sequence ID" value="KAG4410900.1"/>
    <property type="molecule type" value="Genomic_DNA"/>
</dbReference>
<evidence type="ECO:0008006" key="3">
    <source>
        <dbReference type="Google" id="ProtNLM"/>
    </source>
</evidence>
<organism evidence="1 2">
    <name type="scientific">Cadophora malorum</name>
    <dbReference type="NCBI Taxonomy" id="108018"/>
    <lineage>
        <taxon>Eukaryota</taxon>
        <taxon>Fungi</taxon>
        <taxon>Dikarya</taxon>
        <taxon>Ascomycota</taxon>
        <taxon>Pezizomycotina</taxon>
        <taxon>Leotiomycetes</taxon>
        <taxon>Helotiales</taxon>
        <taxon>Ploettnerulaceae</taxon>
        <taxon>Cadophora</taxon>
    </lineage>
</organism>
<proteinExistence type="predicted"/>
<gene>
    <name evidence="1" type="ORF">IFR04_015962</name>
</gene>
<evidence type="ECO:0000313" key="2">
    <source>
        <dbReference type="Proteomes" id="UP000664132"/>
    </source>
</evidence>
<dbReference type="PANTHER" id="PTHR37845">
    <property type="entry name" value="SEQUENCE ORPHAN"/>
    <property type="match status" value="1"/>
</dbReference>
<comment type="caution">
    <text evidence="1">The sequence shown here is derived from an EMBL/GenBank/DDBJ whole genome shotgun (WGS) entry which is preliminary data.</text>
</comment>
<name>A0A8H7T1U0_9HELO</name>
<dbReference type="InterPro" id="IPR038781">
    <property type="entry name" value="C365.16-ike"/>
</dbReference>
<dbReference type="Proteomes" id="UP000664132">
    <property type="component" value="Unassembled WGS sequence"/>
</dbReference>
<dbReference type="OrthoDB" id="275936at2759"/>
<dbReference type="AlphaFoldDB" id="A0A8H7T1U0"/>
<keyword evidence="2" id="KW-1185">Reference proteome</keyword>
<evidence type="ECO:0000313" key="1">
    <source>
        <dbReference type="EMBL" id="KAG4410900.1"/>
    </source>
</evidence>
<accession>A0A8H7T1U0</accession>
<reference evidence="1" key="1">
    <citation type="submission" date="2021-02" db="EMBL/GenBank/DDBJ databases">
        <title>Genome sequence Cadophora malorum strain M34.</title>
        <authorList>
            <person name="Stefanovic E."/>
            <person name="Vu D."/>
            <person name="Scully C."/>
            <person name="Dijksterhuis J."/>
            <person name="Roader J."/>
            <person name="Houbraken J."/>
        </authorList>
    </citation>
    <scope>NUCLEOTIDE SEQUENCE</scope>
    <source>
        <strain evidence="1">M34</strain>
    </source>
</reference>
<dbReference type="PANTHER" id="PTHR37845:SF1">
    <property type="entry name" value="SEQUENCE ORPHAN"/>
    <property type="match status" value="1"/>
</dbReference>
<sequence>MTRQSTGLDSPAPKLDMSDSMKTIAPIAKAAEAPLKEPRVWNTKNLGLRLATDFVSGVGAASMVAPLITVIDKAIMQNASGQASLKSSLKDSFKTFLLRPHNLIFSKPFALICMLYGGTYVTANTLDTLTSTAKNKPASLVTSGTAKFAASSTANVGLCLIKDSIFAKMFGSGGPPRPVPLPSYALFAFRDCLTIFASFNIPPLLGPVLSRNMNKEMEKRLSGMTVAQFVAPAGIQILSTPMHLLGLDLYNRGGKVTWGDRWQIVKKNWAISAAARICRIVPAFGVGGVVNRKFRKHVMDKLE</sequence>
<dbReference type="GO" id="GO:0005739">
    <property type="term" value="C:mitochondrion"/>
    <property type="evidence" value="ECO:0007669"/>
    <property type="project" value="TreeGrafter"/>
</dbReference>
<protein>
    <recommendedName>
        <fullName evidence="3">Sequence orphan</fullName>
    </recommendedName>
</protein>